<protein>
    <submittedName>
        <fullName evidence="2">Uncharacterized protein</fullName>
    </submittedName>
</protein>
<proteinExistence type="predicted"/>
<reference evidence="2" key="1">
    <citation type="submission" date="2024-05" db="EMBL/GenBank/DDBJ databases">
        <title>30 novel species of actinomycetes from the DSMZ collection.</title>
        <authorList>
            <person name="Nouioui I."/>
        </authorList>
    </citation>
    <scope>NUCLEOTIDE SEQUENCE</scope>
    <source>
        <strain evidence="2">DSM 41014</strain>
    </source>
</reference>
<feature type="transmembrane region" description="Helical" evidence="1">
    <location>
        <begin position="6"/>
        <end position="29"/>
    </location>
</feature>
<keyword evidence="1" id="KW-1133">Transmembrane helix</keyword>
<evidence type="ECO:0000256" key="1">
    <source>
        <dbReference type="SAM" id="Phobius"/>
    </source>
</evidence>
<dbReference type="EMBL" id="JAVRFF010000061">
    <property type="protein sequence ID" value="MDT0477414.1"/>
    <property type="molecule type" value="Genomic_DNA"/>
</dbReference>
<keyword evidence="1" id="KW-0812">Transmembrane</keyword>
<evidence type="ECO:0000313" key="3">
    <source>
        <dbReference type="Proteomes" id="UP001180489"/>
    </source>
</evidence>
<evidence type="ECO:0000313" key="2">
    <source>
        <dbReference type="EMBL" id="MDT0477414.1"/>
    </source>
</evidence>
<organism evidence="2 3">
    <name type="scientific">Streptomyces hintoniae</name>
    <dbReference type="NCBI Taxonomy" id="3075521"/>
    <lineage>
        <taxon>Bacteria</taxon>
        <taxon>Bacillati</taxon>
        <taxon>Actinomycetota</taxon>
        <taxon>Actinomycetes</taxon>
        <taxon>Kitasatosporales</taxon>
        <taxon>Streptomycetaceae</taxon>
        <taxon>Streptomyces</taxon>
    </lineage>
</organism>
<accession>A0ABU2UWL5</accession>
<name>A0ABU2UWL5_9ACTN</name>
<gene>
    <name evidence="2" type="ORF">RM863_35360</name>
</gene>
<dbReference type="Proteomes" id="UP001180489">
    <property type="component" value="Unassembled WGS sequence"/>
</dbReference>
<keyword evidence="3" id="KW-1185">Reference proteome</keyword>
<dbReference type="RefSeq" id="WP_311637621.1">
    <property type="nucleotide sequence ID" value="NZ_JAVRFF010000061.1"/>
</dbReference>
<sequence>MAATAELLGFAPVEIGAGALVAVIVLMILRGQLVPRRQVDDLLAVKDAQISELTTERDTWRQAHGVSEEARRESQDQSGELLELSRTAGYFFNALPRAAREVSTRVDVDQAPPT</sequence>
<keyword evidence="1" id="KW-0472">Membrane</keyword>
<comment type="caution">
    <text evidence="2">The sequence shown here is derived from an EMBL/GenBank/DDBJ whole genome shotgun (WGS) entry which is preliminary data.</text>
</comment>